<dbReference type="Proteomes" id="UP000320333">
    <property type="component" value="Unassembled WGS sequence"/>
</dbReference>
<dbReference type="Pfam" id="PF08613">
    <property type="entry name" value="Cyclin"/>
    <property type="match status" value="1"/>
</dbReference>
<dbReference type="GO" id="GO:0019901">
    <property type="term" value="F:protein kinase binding"/>
    <property type="evidence" value="ECO:0007669"/>
    <property type="project" value="InterPro"/>
</dbReference>
<dbReference type="AlphaFoldDB" id="A0A507FMF7"/>
<dbReference type="InterPro" id="IPR013922">
    <property type="entry name" value="Cyclin_PHO80-like"/>
</dbReference>
<dbReference type="CDD" id="cd20540">
    <property type="entry name" value="CYCLIN_CCNY_like"/>
    <property type="match status" value="1"/>
</dbReference>
<dbReference type="InterPro" id="IPR036915">
    <property type="entry name" value="Cyclin-like_sf"/>
</dbReference>
<feature type="region of interest" description="Disordered" evidence="1">
    <location>
        <begin position="1"/>
        <end position="58"/>
    </location>
</feature>
<accession>A0A507FMF7</accession>
<gene>
    <name evidence="2" type="ORF">CcCBS67573_g01821</name>
</gene>
<feature type="compositionally biased region" description="Polar residues" evidence="1">
    <location>
        <begin position="220"/>
        <end position="244"/>
    </location>
</feature>
<feature type="region of interest" description="Disordered" evidence="1">
    <location>
        <begin position="220"/>
        <end position="249"/>
    </location>
</feature>
<proteinExistence type="predicted"/>
<dbReference type="EMBL" id="QEAP01000033">
    <property type="protein sequence ID" value="TPX76900.1"/>
    <property type="molecule type" value="Genomic_DNA"/>
</dbReference>
<reference evidence="2 3" key="1">
    <citation type="journal article" date="2019" name="Sci. Rep.">
        <title>Comparative genomics of chytrid fungi reveal insights into the obligate biotrophic and pathogenic lifestyle of Synchytrium endobioticum.</title>
        <authorList>
            <person name="van de Vossenberg B.T.L.H."/>
            <person name="Warris S."/>
            <person name="Nguyen H.D.T."/>
            <person name="van Gent-Pelzer M.P.E."/>
            <person name="Joly D.L."/>
            <person name="van de Geest H.C."/>
            <person name="Bonants P.J.M."/>
            <person name="Smith D.S."/>
            <person name="Levesque C.A."/>
            <person name="van der Lee T.A.J."/>
        </authorList>
    </citation>
    <scope>NUCLEOTIDE SEQUENCE [LARGE SCALE GENOMIC DNA]</scope>
    <source>
        <strain evidence="2 3">CBS 675.73</strain>
    </source>
</reference>
<name>A0A507FMF7_9FUNG</name>
<feature type="compositionally biased region" description="Polar residues" evidence="1">
    <location>
        <begin position="1"/>
        <end position="11"/>
    </location>
</feature>
<dbReference type="Gene3D" id="1.10.472.10">
    <property type="entry name" value="Cyclin-like"/>
    <property type="match status" value="1"/>
</dbReference>
<evidence type="ECO:0000313" key="2">
    <source>
        <dbReference type="EMBL" id="TPX76900.1"/>
    </source>
</evidence>
<evidence type="ECO:0000313" key="3">
    <source>
        <dbReference type="Proteomes" id="UP000320333"/>
    </source>
</evidence>
<comment type="caution">
    <text evidence="2">The sequence shown here is derived from an EMBL/GenBank/DDBJ whole genome shotgun (WGS) entry which is preliminary data.</text>
</comment>
<protein>
    <recommendedName>
        <fullName evidence="4">Cyclin N-terminal domain-containing protein</fullName>
    </recommendedName>
</protein>
<evidence type="ECO:0008006" key="4">
    <source>
        <dbReference type="Google" id="ProtNLM"/>
    </source>
</evidence>
<organism evidence="2 3">
    <name type="scientific">Chytriomyces confervae</name>
    <dbReference type="NCBI Taxonomy" id="246404"/>
    <lineage>
        <taxon>Eukaryota</taxon>
        <taxon>Fungi</taxon>
        <taxon>Fungi incertae sedis</taxon>
        <taxon>Chytridiomycota</taxon>
        <taxon>Chytridiomycota incertae sedis</taxon>
        <taxon>Chytridiomycetes</taxon>
        <taxon>Chytridiales</taxon>
        <taxon>Chytriomycetaceae</taxon>
        <taxon>Chytriomyces</taxon>
    </lineage>
</organism>
<keyword evidence="3" id="KW-1185">Reference proteome</keyword>
<evidence type="ECO:0000256" key="1">
    <source>
        <dbReference type="SAM" id="MobiDB-lite"/>
    </source>
</evidence>
<dbReference type="SUPFAM" id="SSF47954">
    <property type="entry name" value="Cyclin-like"/>
    <property type="match status" value="1"/>
</dbReference>
<sequence length="666" mass="72906">MGNSNSVASSDQPHRRQHRMSLGRRLSELAATTASASKTKNDAGVPPPASTRISIQPEEVRVPLSEQLCAEGARTETTISISMDELIVPSLPRESVKSEDSVSMKSKKSVSDVGRSYTVSTMSEYRPVKQELPQTTSVDDGSGTQSSALLKSKDMGRMKEFLKKGNNNSNDSFLSVDAMQRAKSTSSKRAQFMSSHSIPLSPMITQAVQDLERIRNQTPILGSTPKSLFSGTSASGPMTRSKPAQKSKFETVVTAPETIDSLDSLDKARVLDDSVDEVSTVLSNHTVNQDFILPIPTLGRQTAADQESSNSSFGAPPLQGLQNFSEGLTALAAKSKIKKIRSQKAKERIRKLACAAAEEEKAPNPGSLHRPAGRSLFSNDLEQQQFSMSRQTTALHKFNSCSTLFIDSTLSNADLQKTLKCVATALAVNIRRNHELNILKTVDIFSEKRHPLSKHIQFYLRILSEEDIFKFLDCIFQAAELNVECAVITLVYIERMLLNTGITLHSCNWARIVLGGLLLASKVWDDHAVWNVDFCQIFPDIVVADLNELERWYMSAIQYNVSVKASIYARYYFELRDLLDTETRVWTSKPATEMTQNVVLPSIQVEAGSNNALNTKDDGVGGGGGGGGSSVTADLGVGCAANGFEKFRRSRSDYAFVPVKPPAHVI</sequence>
<dbReference type="OrthoDB" id="10250320at2759"/>
<dbReference type="STRING" id="246404.A0A507FMF7"/>
<dbReference type="PANTHER" id="PTHR14248">
    <property type="entry name" value="CYCLIN Y, ISOFORM A"/>
    <property type="match status" value="1"/>
</dbReference>